<protein>
    <submittedName>
        <fullName evidence="3">DUF1707 domain-containing protein</fullName>
    </submittedName>
</protein>
<gene>
    <name evidence="3" type="ORF">HCJ92_19970</name>
</gene>
<name>A0ABX1AVS3_9ACTN</name>
<dbReference type="RefSeq" id="WP_167935003.1">
    <property type="nucleotide sequence ID" value="NZ_JAAVJB010000225.1"/>
</dbReference>
<organism evidence="3 4">
    <name type="scientific">Streptomyces spiramenti</name>
    <dbReference type="NCBI Taxonomy" id="2720606"/>
    <lineage>
        <taxon>Bacteria</taxon>
        <taxon>Bacillati</taxon>
        <taxon>Actinomycetota</taxon>
        <taxon>Actinomycetes</taxon>
        <taxon>Kitasatosporales</taxon>
        <taxon>Streptomycetaceae</taxon>
        <taxon>Streptomyces</taxon>
    </lineage>
</organism>
<dbReference type="InterPro" id="IPR012551">
    <property type="entry name" value="DUF1707_SHOCT-like"/>
</dbReference>
<evidence type="ECO:0000313" key="3">
    <source>
        <dbReference type="EMBL" id="NJP68507.1"/>
    </source>
</evidence>
<proteinExistence type="predicted"/>
<dbReference type="EMBL" id="JAAVJB010000225">
    <property type="protein sequence ID" value="NJP68507.1"/>
    <property type="molecule type" value="Genomic_DNA"/>
</dbReference>
<dbReference type="Proteomes" id="UP000746503">
    <property type="component" value="Unassembled WGS sequence"/>
</dbReference>
<comment type="caution">
    <text evidence="3">The sequence shown here is derived from an EMBL/GenBank/DDBJ whole genome shotgun (WGS) entry which is preliminary data.</text>
</comment>
<dbReference type="PANTHER" id="PTHR40763:SF4">
    <property type="entry name" value="DUF1707 DOMAIN-CONTAINING PROTEIN"/>
    <property type="match status" value="1"/>
</dbReference>
<dbReference type="Pfam" id="PF08044">
    <property type="entry name" value="DUF1707"/>
    <property type="match status" value="1"/>
</dbReference>
<feature type="region of interest" description="Disordered" evidence="1">
    <location>
        <begin position="1"/>
        <end position="38"/>
    </location>
</feature>
<dbReference type="PANTHER" id="PTHR40763">
    <property type="entry name" value="MEMBRANE PROTEIN-RELATED"/>
    <property type="match status" value="1"/>
</dbReference>
<reference evidence="3 4" key="1">
    <citation type="submission" date="2020-03" db="EMBL/GenBank/DDBJ databases">
        <title>Draft genome of Streptomyces sp. ventii, isolated from the Axial Seamount in the Pacific Ocean, and resequencing of the two type strains Streptomyces lonarensis strain NCL 716 and Streptomyces bohaiensis strain 11A07.</title>
        <authorList>
            <person name="Loughran R.M."/>
            <person name="Pfannmuller K.M."/>
            <person name="Wasson B.J."/>
            <person name="Deadmond M.C."/>
            <person name="Paddock B.E."/>
            <person name="Koyack M.J."/>
            <person name="Gallegos D.A."/>
            <person name="Mitchell E.A."/>
            <person name="Ushijima B."/>
            <person name="Saw J.H."/>
            <person name="Mcphail K.L."/>
            <person name="Videau P."/>
        </authorList>
    </citation>
    <scope>NUCLEOTIDE SEQUENCE [LARGE SCALE GENOMIC DNA]</scope>
    <source>
        <strain evidence="4">5675061</strain>
    </source>
</reference>
<feature type="compositionally biased region" description="Basic and acidic residues" evidence="1">
    <location>
        <begin position="7"/>
        <end position="38"/>
    </location>
</feature>
<sequence length="206" mass="22119">MTNLPHSPDHDPRADLRASDSDREAVAEQLREAAGDGRLDLEELQERLDRTFAAKTYGELAPITADLPSGRAHAVQRREAEPAPPLVLKGGAAGDSRKGHWVVPQRLYVHGGMGGVKVDFTQAELTQPLVVVDVHGDIGGVTIVVPTTWRVELVHTESGLGGVTNKTAKVPPPEGPAPVLRATCSGGIGGVTIRHPNRWELRKLRK</sequence>
<evidence type="ECO:0000313" key="4">
    <source>
        <dbReference type="Proteomes" id="UP000746503"/>
    </source>
</evidence>
<accession>A0ABX1AVS3</accession>
<evidence type="ECO:0000259" key="2">
    <source>
        <dbReference type="Pfam" id="PF08044"/>
    </source>
</evidence>
<feature type="domain" description="DUF1707" evidence="2">
    <location>
        <begin position="16"/>
        <end position="68"/>
    </location>
</feature>
<evidence type="ECO:0000256" key="1">
    <source>
        <dbReference type="SAM" id="MobiDB-lite"/>
    </source>
</evidence>
<keyword evidence="4" id="KW-1185">Reference proteome</keyword>